<dbReference type="Gene3D" id="3.10.20.320">
    <property type="entry name" value="Putative peptidoglycan bound protein (lpxtg motif)"/>
    <property type="match status" value="1"/>
</dbReference>
<proteinExistence type="predicted"/>
<sequence>MSKNRVKKIIKILSISLFSATMFLGVSQSMITVDAAPRVENKQSGQLSLEDFEKPSNLPIELEPGMKIPTKKTVKTGPIGKPSNEDPEDIPDATVVDFPDATLDSAVKTALGVKDEVTVGDIRNRKTTLNISAGTSDNPVNNYAGMEYFKYLPRTTDFIFGSDFGNKVTEFSDFEGIHFSEFKMYGDFIDTDVAALTKIPTDKMYSVSLFGRGTYQRTFTGLQNEQLAALGPWLTDMYNNNVDKFKYIGLAFDNITDFRPLKGLNTEINGWLIGTGNSYIDRDTVNIVDHDVNTIKAKPVYDIEGTNLNDKYDTTIRSDNKRSRTLVNLGDSEYKYDPVSLQTGANYVTYGYYGMIYVSGNDPISYVETSYTGDKNEGLLFRYDLLNYRIADFQDNPTVKINYVDESGNELRDSQTIPGDKIGDEYDLTDHSKIEGYSLISPKDLTGKYTQDPQEKDFVYKDDEDEDDNGGDTGGGDGSGGGNGGGSTVDRTVENSIQNVSTYANRSAVDLFDYHGHRLTDRQLAADSGWYSDKIMTLRGVKYYRVSSSEWIKVNDAYEYTIKDGVVRTKRDTPYKKLINAHSEPSNRGLAPGTDWKFDRTVEFDGKTYYRVSTNEFVAADDVSEV</sequence>
<dbReference type="OrthoDB" id="2323116at2"/>
<evidence type="ECO:0000259" key="3">
    <source>
        <dbReference type="Pfam" id="PF06458"/>
    </source>
</evidence>
<feature type="region of interest" description="Disordered" evidence="2">
    <location>
        <begin position="460"/>
        <end position="491"/>
    </location>
</feature>
<dbReference type="Pfam" id="PF06458">
    <property type="entry name" value="MucBP"/>
    <property type="match status" value="1"/>
</dbReference>
<evidence type="ECO:0000256" key="1">
    <source>
        <dbReference type="ARBA" id="ARBA00022737"/>
    </source>
</evidence>
<dbReference type="AlphaFoldDB" id="A0A0R2LLG7"/>
<evidence type="ECO:0000313" key="5">
    <source>
        <dbReference type="Proteomes" id="UP000051006"/>
    </source>
</evidence>
<comment type="caution">
    <text evidence="4">The sequence shown here is derived from an EMBL/GenBank/DDBJ whole genome shotgun (WGS) entry which is preliminary data.</text>
</comment>
<organism evidence="4 5">
    <name type="scientific">Companilactobacillus kimchiensis</name>
    <dbReference type="NCBI Taxonomy" id="993692"/>
    <lineage>
        <taxon>Bacteria</taxon>
        <taxon>Bacillati</taxon>
        <taxon>Bacillota</taxon>
        <taxon>Bacilli</taxon>
        <taxon>Lactobacillales</taxon>
        <taxon>Lactobacillaceae</taxon>
        <taxon>Companilactobacillus</taxon>
    </lineage>
</organism>
<gene>
    <name evidence="4" type="ORF">IV57_GL000614</name>
</gene>
<evidence type="ECO:0000313" key="4">
    <source>
        <dbReference type="EMBL" id="KRN99044.1"/>
    </source>
</evidence>
<reference evidence="4 5" key="1">
    <citation type="journal article" date="2015" name="Genome Announc.">
        <title>Expanding the biotechnology potential of lactobacilli through comparative genomics of 213 strains and associated genera.</title>
        <authorList>
            <person name="Sun Z."/>
            <person name="Harris H.M."/>
            <person name="McCann A."/>
            <person name="Guo C."/>
            <person name="Argimon S."/>
            <person name="Zhang W."/>
            <person name="Yang X."/>
            <person name="Jeffery I.B."/>
            <person name="Cooney J.C."/>
            <person name="Kagawa T.F."/>
            <person name="Liu W."/>
            <person name="Song Y."/>
            <person name="Salvetti E."/>
            <person name="Wrobel A."/>
            <person name="Rasinkangas P."/>
            <person name="Parkhill J."/>
            <person name="Rea M.C."/>
            <person name="O'Sullivan O."/>
            <person name="Ritari J."/>
            <person name="Douillard F.P."/>
            <person name="Paul Ross R."/>
            <person name="Yang R."/>
            <person name="Briner A.E."/>
            <person name="Felis G.E."/>
            <person name="de Vos W.M."/>
            <person name="Barrangou R."/>
            <person name="Klaenhammer T.R."/>
            <person name="Caufield P.W."/>
            <person name="Cui Y."/>
            <person name="Zhang H."/>
            <person name="O'Toole P.W."/>
        </authorList>
    </citation>
    <scope>NUCLEOTIDE SEQUENCE [LARGE SCALE GENOMIC DNA]</scope>
    <source>
        <strain evidence="4 5">DSM 24716</strain>
    </source>
</reference>
<keyword evidence="5" id="KW-1185">Reference proteome</keyword>
<feature type="domain" description="MucBP" evidence="3">
    <location>
        <begin position="398"/>
        <end position="461"/>
    </location>
</feature>
<name>A0A0R2LLG7_9LACO</name>
<keyword evidence="1" id="KW-0677">Repeat</keyword>
<dbReference type="Proteomes" id="UP000051006">
    <property type="component" value="Unassembled WGS sequence"/>
</dbReference>
<dbReference type="PATRIC" id="fig|993692.3.peg.621"/>
<dbReference type="RefSeq" id="WP_057880959.1">
    <property type="nucleotide sequence ID" value="NZ_JQCF01000013.1"/>
</dbReference>
<evidence type="ECO:0000256" key="2">
    <source>
        <dbReference type="SAM" id="MobiDB-lite"/>
    </source>
</evidence>
<accession>A0A0R2LLG7</accession>
<feature type="compositionally biased region" description="Gly residues" evidence="2">
    <location>
        <begin position="471"/>
        <end position="487"/>
    </location>
</feature>
<dbReference type="InterPro" id="IPR009459">
    <property type="entry name" value="MucBP_dom"/>
</dbReference>
<protein>
    <recommendedName>
        <fullName evidence="3">MucBP domain-containing protein</fullName>
    </recommendedName>
</protein>
<dbReference type="EMBL" id="JQCF01000013">
    <property type="protein sequence ID" value="KRN99044.1"/>
    <property type="molecule type" value="Genomic_DNA"/>
</dbReference>
<feature type="region of interest" description="Disordered" evidence="2">
    <location>
        <begin position="70"/>
        <end position="91"/>
    </location>
</feature>